<accession>A0A2K9IZL3</accession>
<gene>
    <name evidence="2" type="ORF">A21D_02084</name>
</gene>
<evidence type="ECO:0000313" key="3">
    <source>
        <dbReference type="Proteomes" id="UP000234237"/>
    </source>
</evidence>
<dbReference type="KEGG" id="vpn:A21D_02084"/>
<dbReference type="Proteomes" id="UP000234237">
    <property type="component" value="Chromosome"/>
</dbReference>
<evidence type="ECO:0000313" key="2">
    <source>
        <dbReference type="EMBL" id="AUJ25148.1"/>
    </source>
</evidence>
<evidence type="ECO:0000256" key="1">
    <source>
        <dbReference type="SAM" id="Phobius"/>
    </source>
</evidence>
<keyword evidence="1" id="KW-1133">Transmembrane helix</keyword>
<proteinExistence type="predicted"/>
<keyword evidence="1" id="KW-0812">Transmembrane</keyword>
<dbReference type="RefSeq" id="WP_101933380.1">
    <property type="nucleotide sequence ID" value="NZ_CP018622.1"/>
</dbReference>
<organism evidence="2 3">
    <name type="scientific">Virgibacillus dokdonensis</name>
    <dbReference type="NCBI Taxonomy" id="302167"/>
    <lineage>
        <taxon>Bacteria</taxon>
        <taxon>Bacillati</taxon>
        <taxon>Bacillota</taxon>
        <taxon>Bacilli</taxon>
        <taxon>Bacillales</taxon>
        <taxon>Bacillaceae</taxon>
        <taxon>Virgibacillus</taxon>
    </lineage>
</organism>
<protein>
    <submittedName>
        <fullName evidence="2">Uncharacterized protein</fullName>
    </submittedName>
</protein>
<dbReference type="EMBL" id="CP018622">
    <property type="protein sequence ID" value="AUJ25148.1"/>
    <property type="molecule type" value="Genomic_DNA"/>
</dbReference>
<feature type="transmembrane region" description="Helical" evidence="1">
    <location>
        <begin position="128"/>
        <end position="147"/>
    </location>
</feature>
<dbReference type="AlphaFoldDB" id="A0A2K9IZL3"/>
<keyword evidence="1" id="KW-0472">Membrane</keyword>
<reference evidence="3" key="1">
    <citation type="submission" date="2016-11" db="EMBL/GenBank/DDBJ databases">
        <title>Complete genome sequence of Virgibacillus pantothenticus 21D, a halophilic bacterium isolated from the deep hypersaline anoxic basin Discovery in the Mediterranean Sea.</title>
        <authorList>
            <person name="Zeaiter Z."/>
            <person name="Booth J.M."/>
            <person name="Prosdocimi E.M."/>
            <person name="Mapelli F."/>
            <person name="Fusi M."/>
            <person name="Daffonchio D."/>
            <person name="Borin S."/>
            <person name="Crotti E."/>
        </authorList>
    </citation>
    <scope>NUCLEOTIDE SEQUENCE [LARGE SCALE GENOMIC DNA]</scope>
    <source>
        <strain evidence="3">21D</strain>
    </source>
</reference>
<name>A0A2K9IZL3_9BACI</name>
<sequence length="148" mass="16848">MANNNGNVVNIESNNKYQGKRVPYLANHGILEEKSRLYYELLESFQETAASHDSNQKEGLNMDTSVKGYIDDRFNSLEKSINNRIASQEKLLSEKIDHLHTKNEKTITDSMAKFKETFEKDRKEDKKFLLTTAISIAAVAVAILGFVF</sequence>